<dbReference type="InterPro" id="IPR019800">
    <property type="entry name" value="Glyco_hydro_3_AS"/>
</dbReference>
<dbReference type="Proteomes" id="UP001569963">
    <property type="component" value="Unassembled WGS sequence"/>
</dbReference>
<feature type="domain" description="Glycoside hydrolase family 3 N-terminal" evidence="8">
    <location>
        <begin position="60"/>
        <end position="373"/>
    </location>
</feature>
<dbReference type="InterPro" id="IPR036962">
    <property type="entry name" value="Glyco_hydro_3_N_sf"/>
</dbReference>
<protein>
    <recommendedName>
        <fullName evidence="3">beta-glucosidase</fullName>
        <ecNumber evidence="3">3.2.1.21</ecNumber>
    </recommendedName>
</protein>
<dbReference type="Gene3D" id="3.20.20.300">
    <property type="entry name" value="Glycoside hydrolase, family 3, N-terminal domain"/>
    <property type="match status" value="1"/>
</dbReference>
<feature type="domain" description="Glycoside hydrolase family 3 C-terminal" evidence="9">
    <location>
        <begin position="413"/>
        <end position="614"/>
    </location>
</feature>
<name>A0ABV4Q696_9ACTN</name>
<evidence type="ECO:0000256" key="3">
    <source>
        <dbReference type="ARBA" id="ARBA00012744"/>
    </source>
</evidence>
<evidence type="ECO:0000256" key="4">
    <source>
        <dbReference type="ARBA" id="ARBA00022729"/>
    </source>
</evidence>
<comment type="caution">
    <text evidence="10">The sequence shown here is derived from an EMBL/GenBank/DDBJ whole genome shotgun (WGS) entry which is preliminary data.</text>
</comment>
<dbReference type="PROSITE" id="PS00775">
    <property type="entry name" value="GLYCOSYL_HYDROL_F3"/>
    <property type="match status" value="1"/>
</dbReference>
<dbReference type="Pfam" id="PF01915">
    <property type="entry name" value="Glyco_hydro_3_C"/>
    <property type="match status" value="1"/>
</dbReference>
<dbReference type="InterPro" id="IPR051915">
    <property type="entry name" value="Cellulose_Degrad_GH3"/>
</dbReference>
<evidence type="ECO:0000256" key="2">
    <source>
        <dbReference type="ARBA" id="ARBA00005336"/>
    </source>
</evidence>
<dbReference type="EC" id="3.2.1.21" evidence="3"/>
<dbReference type="InterPro" id="IPR036881">
    <property type="entry name" value="Glyco_hydro_3_C_sf"/>
</dbReference>
<dbReference type="GO" id="GO:0016787">
    <property type="term" value="F:hydrolase activity"/>
    <property type="evidence" value="ECO:0007669"/>
    <property type="project" value="UniProtKB-KW"/>
</dbReference>
<dbReference type="SUPFAM" id="SSF51445">
    <property type="entry name" value="(Trans)glycosidases"/>
    <property type="match status" value="1"/>
</dbReference>
<dbReference type="EMBL" id="JAXCEI010000003">
    <property type="protein sequence ID" value="MFA1538683.1"/>
    <property type="molecule type" value="Genomic_DNA"/>
</dbReference>
<sequence length="616" mass="65885">MHRSSPRAMRSRLLAFGMLAALALAGYGGPVRADPGPARYLAPQLPVRDRVDDLLGRMSLDDKLGQMTQPERRYVTPAEVTRYRIGSVLSSGGSAPEPNTPESWADMYDGYQKAALAGPLRIPVMYGVDAVHGDNNMVGATIFPHNIGLGATRDPALVRRIGAATAEEMAGTGVDWNFAPCVCVARDDRWGRTYESFGEVPELPSMMTTIIDGLQGDTLGGPTSVLATAKHFVGDGGTEGGADRGDTRLPEEGLRAVHLPPFRAAVERGVGAVMVSYSSWNGLKMHQNRYLITDVLKGELGFTGFVVSDYNGIDEIDGKPGFTKDEVAAAVNAGIDMVMVPTEWRRFIGYLRDAVKDGDVPMSRVDDANRRILAKKFELGLFERPMADRGYLRTIGSAAHRALARRAVAESQVLLKNDDGVLPLDDGDRVFVAGRSANDIGMQSGGWTITWQGRPGPITPGTTILDGIREAAGPDATVAYAEDGAGVDSSYDVAIAVVGETPYAEYHGDRTDGLGLDGADLKTIDRLRAAGVPVVVLLVSGRPLDIAGNLPKWDALVASWLPGTEGEGVADVLYGDADPKGRLPVTWMRSGDQEPINKGDGKKPLFPFGYGLTYDD</sequence>
<dbReference type="InterPro" id="IPR001764">
    <property type="entry name" value="Glyco_hydro_3_N"/>
</dbReference>
<evidence type="ECO:0000259" key="9">
    <source>
        <dbReference type="Pfam" id="PF01915"/>
    </source>
</evidence>
<evidence type="ECO:0000256" key="7">
    <source>
        <dbReference type="RuleBase" id="RU361161"/>
    </source>
</evidence>
<reference evidence="10 11" key="1">
    <citation type="submission" date="2023-11" db="EMBL/GenBank/DDBJ databases">
        <title>Actinomadura monticuli sp. nov., isolated from volcanic ash.</title>
        <authorList>
            <person name="Lee S.D."/>
            <person name="Yang H."/>
            <person name="Kim I.S."/>
        </authorList>
    </citation>
    <scope>NUCLEOTIDE SEQUENCE [LARGE SCALE GENOMIC DNA]</scope>
    <source>
        <strain evidence="10 11">DLS-62</strain>
    </source>
</reference>
<evidence type="ECO:0000313" key="11">
    <source>
        <dbReference type="Proteomes" id="UP001569963"/>
    </source>
</evidence>
<dbReference type="SUPFAM" id="SSF52279">
    <property type="entry name" value="Beta-D-glucan exohydrolase, C-terminal domain"/>
    <property type="match status" value="1"/>
</dbReference>
<evidence type="ECO:0000313" key="10">
    <source>
        <dbReference type="EMBL" id="MFA1538683.1"/>
    </source>
</evidence>
<dbReference type="Pfam" id="PF00933">
    <property type="entry name" value="Glyco_hydro_3"/>
    <property type="match status" value="1"/>
</dbReference>
<keyword evidence="6 7" id="KW-0326">Glycosidase</keyword>
<evidence type="ECO:0000256" key="6">
    <source>
        <dbReference type="ARBA" id="ARBA00023295"/>
    </source>
</evidence>
<dbReference type="PANTHER" id="PTHR30620:SF16">
    <property type="entry name" value="LYSOSOMAL BETA GLUCOSIDASE"/>
    <property type="match status" value="1"/>
</dbReference>
<comment type="similarity">
    <text evidence="2 7">Belongs to the glycosyl hydrolase 3 family.</text>
</comment>
<evidence type="ECO:0000256" key="5">
    <source>
        <dbReference type="ARBA" id="ARBA00022801"/>
    </source>
</evidence>
<dbReference type="InterPro" id="IPR002772">
    <property type="entry name" value="Glyco_hydro_3_C"/>
</dbReference>
<dbReference type="RefSeq" id="WP_371948176.1">
    <property type="nucleotide sequence ID" value="NZ_JAXCEI010000003.1"/>
</dbReference>
<accession>A0ABV4Q696</accession>
<keyword evidence="11" id="KW-1185">Reference proteome</keyword>
<keyword evidence="4" id="KW-0732">Signal</keyword>
<keyword evidence="5 7" id="KW-0378">Hydrolase</keyword>
<gene>
    <name evidence="10" type="ORF">SM611_07060</name>
</gene>
<dbReference type="InterPro" id="IPR017853">
    <property type="entry name" value="GH"/>
</dbReference>
<evidence type="ECO:0000259" key="8">
    <source>
        <dbReference type="Pfam" id="PF00933"/>
    </source>
</evidence>
<proteinExistence type="inferred from homology"/>
<evidence type="ECO:0000256" key="1">
    <source>
        <dbReference type="ARBA" id="ARBA00000448"/>
    </source>
</evidence>
<dbReference type="PANTHER" id="PTHR30620">
    <property type="entry name" value="PERIPLASMIC BETA-GLUCOSIDASE-RELATED"/>
    <property type="match status" value="1"/>
</dbReference>
<organism evidence="10 11">
    <name type="scientific">Actinomadura monticuli</name>
    <dbReference type="NCBI Taxonomy" id="3097367"/>
    <lineage>
        <taxon>Bacteria</taxon>
        <taxon>Bacillati</taxon>
        <taxon>Actinomycetota</taxon>
        <taxon>Actinomycetes</taxon>
        <taxon>Streptosporangiales</taxon>
        <taxon>Thermomonosporaceae</taxon>
        <taxon>Actinomadura</taxon>
    </lineage>
</organism>
<dbReference type="Gene3D" id="3.40.50.1700">
    <property type="entry name" value="Glycoside hydrolase family 3 C-terminal domain"/>
    <property type="match status" value="1"/>
</dbReference>
<comment type="catalytic activity">
    <reaction evidence="1">
        <text>Hydrolysis of terminal, non-reducing beta-D-glucosyl residues with release of beta-D-glucose.</text>
        <dbReference type="EC" id="3.2.1.21"/>
    </reaction>
</comment>
<dbReference type="PRINTS" id="PR00133">
    <property type="entry name" value="GLHYDRLASE3"/>
</dbReference>